<dbReference type="Pfam" id="PF00589">
    <property type="entry name" value="Phage_integrase"/>
    <property type="match status" value="1"/>
</dbReference>
<dbReference type="PANTHER" id="PTHR30349">
    <property type="entry name" value="PHAGE INTEGRASE-RELATED"/>
    <property type="match status" value="1"/>
</dbReference>
<dbReference type="RefSeq" id="WP_052654698.1">
    <property type="nucleotide sequence ID" value="NZ_CP011519.2"/>
</dbReference>
<keyword evidence="6" id="KW-0614">Plasmid</keyword>
<dbReference type="KEGG" id="pox:MB84_29780"/>
<geneLocation type="plasmid" evidence="6 7">
    <name>pPO70-2</name>
</geneLocation>
<dbReference type="InterPro" id="IPR013762">
    <property type="entry name" value="Integrase-like_cat_sf"/>
</dbReference>
<protein>
    <submittedName>
        <fullName evidence="6">Integrase</fullName>
    </submittedName>
</protein>
<dbReference type="AlphaFoldDB" id="A0A0G3ICQ1"/>
<evidence type="ECO:0000256" key="1">
    <source>
        <dbReference type="ARBA" id="ARBA00008857"/>
    </source>
</evidence>
<keyword evidence="7" id="KW-1185">Reference proteome</keyword>
<dbReference type="CDD" id="cd00397">
    <property type="entry name" value="DNA_BRE_C"/>
    <property type="match status" value="1"/>
</dbReference>
<dbReference type="Proteomes" id="UP000035050">
    <property type="component" value="Plasmid pPO70-2"/>
</dbReference>
<dbReference type="GO" id="GO:0015074">
    <property type="term" value="P:DNA integration"/>
    <property type="evidence" value="ECO:0007669"/>
    <property type="project" value="UniProtKB-KW"/>
</dbReference>
<dbReference type="GO" id="GO:0003677">
    <property type="term" value="F:DNA binding"/>
    <property type="evidence" value="ECO:0007669"/>
    <property type="project" value="UniProtKB-KW"/>
</dbReference>
<dbReference type="InterPro" id="IPR011010">
    <property type="entry name" value="DNA_brk_join_enz"/>
</dbReference>
<dbReference type="EMBL" id="CP011519">
    <property type="protein sequence ID" value="AKK24959.1"/>
    <property type="molecule type" value="Genomic_DNA"/>
</dbReference>
<comment type="similarity">
    <text evidence="1">Belongs to the 'phage' integrase family.</text>
</comment>
<accession>A0A0G3ICQ1</accession>
<dbReference type="GO" id="GO:0006310">
    <property type="term" value="P:DNA recombination"/>
    <property type="evidence" value="ECO:0007669"/>
    <property type="project" value="UniProtKB-KW"/>
</dbReference>
<dbReference type="InterPro" id="IPR002104">
    <property type="entry name" value="Integrase_catalytic"/>
</dbReference>
<evidence type="ECO:0000256" key="3">
    <source>
        <dbReference type="ARBA" id="ARBA00023125"/>
    </source>
</evidence>
<feature type="domain" description="Tyr recombinase" evidence="5">
    <location>
        <begin position="4"/>
        <end position="223"/>
    </location>
</feature>
<name>A0A0G3ICQ1_9BURK</name>
<evidence type="ECO:0000313" key="6">
    <source>
        <dbReference type="EMBL" id="AKK24959.1"/>
    </source>
</evidence>
<keyword evidence="3" id="KW-0238">DNA-binding</keyword>
<dbReference type="SUPFAM" id="SSF56349">
    <property type="entry name" value="DNA breaking-rejoining enzymes"/>
    <property type="match status" value="1"/>
</dbReference>
<gene>
    <name evidence="6" type="ORF">MB84_29780</name>
</gene>
<dbReference type="OrthoDB" id="305957at2"/>
<keyword evidence="2" id="KW-0229">DNA integration</keyword>
<evidence type="ECO:0000256" key="4">
    <source>
        <dbReference type="ARBA" id="ARBA00023172"/>
    </source>
</evidence>
<proteinExistence type="inferred from homology"/>
<dbReference type="InterPro" id="IPR050090">
    <property type="entry name" value="Tyrosine_recombinase_XerCD"/>
</dbReference>
<evidence type="ECO:0000313" key="7">
    <source>
        <dbReference type="Proteomes" id="UP000035050"/>
    </source>
</evidence>
<dbReference type="PROSITE" id="PS51898">
    <property type="entry name" value="TYR_RECOMBINASE"/>
    <property type="match status" value="1"/>
</dbReference>
<sequence>MHIKRAKTLKPAQIRHLLRVTEATSRHPERDALVLLLGFTCGMRISEIARIEVADVLQPSGLIREEVSLRAAITKGCRQRCVYLSHPKALAALNRYIEWRWKRSKGTAMDRQKWRGLMPQTSLILTHKGSRYELSVKRRTNDSGEQVEYLAADSLQSYVTGLYRAAGLGKGYSSHSGRRTFASRLLAQGHSIETVQILLGHAHLDHVSPYLEVTEREFLEAIEGLEEMFATD</sequence>
<organism evidence="6 7">
    <name type="scientific">Pandoraea oxalativorans</name>
    <dbReference type="NCBI Taxonomy" id="573737"/>
    <lineage>
        <taxon>Bacteria</taxon>
        <taxon>Pseudomonadati</taxon>
        <taxon>Pseudomonadota</taxon>
        <taxon>Betaproteobacteria</taxon>
        <taxon>Burkholderiales</taxon>
        <taxon>Burkholderiaceae</taxon>
        <taxon>Pandoraea</taxon>
    </lineage>
</organism>
<evidence type="ECO:0000256" key="2">
    <source>
        <dbReference type="ARBA" id="ARBA00022908"/>
    </source>
</evidence>
<evidence type="ECO:0000259" key="5">
    <source>
        <dbReference type="PROSITE" id="PS51898"/>
    </source>
</evidence>
<keyword evidence="4" id="KW-0233">DNA recombination</keyword>
<dbReference type="PANTHER" id="PTHR30349:SF41">
    <property type="entry name" value="INTEGRASE_RECOMBINASE PROTEIN MJ0367-RELATED"/>
    <property type="match status" value="1"/>
</dbReference>
<reference evidence="6" key="1">
    <citation type="submission" date="2016-06" db="EMBL/GenBank/DDBJ databases">
        <title>Pandoraea oxalativorans DSM 23570 Genome Sequencing.</title>
        <authorList>
            <person name="Ee R."/>
            <person name="Lim Y.-L."/>
            <person name="Yong D."/>
            <person name="Yin W.-F."/>
            <person name="Chan K.-G."/>
        </authorList>
    </citation>
    <scope>NUCLEOTIDE SEQUENCE</scope>
    <source>
        <strain evidence="6">DSM 23570</strain>
        <plasmid evidence="6">pPO70-2</plasmid>
    </source>
</reference>
<dbReference type="PATRIC" id="fig|573737.6.peg.6002"/>
<dbReference type="Gene3D" id="1.10.443.10">
    <property type="entry name" value="Intergrase catalytic core"/>
    <property type="match status" value="1"/>
</dbReference>